<feature type="transmembrane region" description="Helical" evidence="10">
    <location>
        <begin position="85"/>
        <end position="108"/>
    </location>
</feature>
<keyword evidence="4" id="KW-0813">Transport</keyword>
<dbReference type="InterPro" id="IPR045070">
    <property type="entry name" value="MATE_MepA-like"/>
</dbReference>
<dbReference type="PANTHER" id="PTHR43823:SF3">
    <property type="entry name" value="MULTIDRUG EXPORT PROTEIN MEPA"/>
    <property type="match status" value="1"/>
</dbReference>
<keyword evidence="7 10" id="KW-1133">Transmembrane helix</keyword>
<protein>
    <recommendedName>
        <fullName evidence="3">Multidrug export protein MepA</fullName>
    </recommendedName>
</protein>
<dbReference type="CDD" id="cd13143">
    <property type="entry name" value="MATE_MepA_like"/>
    <property type="match status" value="1"/>
</dbReference>
<evidence type="ECO:0000256" key="2">
    <source>
        <dbReference type="ARBA" id="ARBA00008417"/>
    </source>
</evidence>
<feature type="transmembrane region" description="Helical" evidence="10">
    <location>
        <begin position="128"/>
        <end position="150"/>
    </location>
</feature>
<dbReference type="EMBL" id="ADFR01000002">
    <property type="protein sequence ID" value="EFC06193.1"/>
    <property type="molecule type" value="Genomic_DNA"/>
</dbReference>
<evidence type="ECO:0000256" key="9">
    <source>
        <dbReference type="ARBA" id="ARBA00023251"/>
    </source>
</evidence>
<sequence length="446" mass="49188">MKKKIVGELAHYLLPSMLAVMGTSLYILADTFFIAKAEGSNGIAALNLVLPLYSITYGVGGMIGIGSATRYSLQKARGSKDIDFYFSNAIMWNLCLSLLFALIFGFFTEPILRFLGADAVLLQVGIPYMRTAMILSPFTMVNSCFVAFIRNDHNPKLAMVATLFSGLFNIVMDWWLMFPMRLGMLGAALATAIAPMVSMSICSLHFWRKENHLYWIWRRPSISKLFRSMSLGLVVFIGEMASGMTTMVFNFVLLGLGGNITVAAYGIVANCALVIIAIYNGIAQGLQPLASHYFGSGKKEESQKVYQYSLLFGLSLTAVLVGITFMFTEELVAVFNEEGSLALAQLAQRGTRLYFIGFFLAVINVVQAGYYSAIGLAKESFVISMLRGTALICLFALILPKLIGVDGVWLSFLSAELGTVLISYCLVRKSYQKKLLDTEQREKSLW</sequence>
<dbReference type="GO" id="GO:0005886">
    <property type="term" value="C:plasma membrane"/>
    <property type="evidence" value="ECO:0007669"/>
    <property type="project" value="UniProtKB-SubCell"/>
</dbReference>
<dbReference type="STRING" id="679192.HMPREF9013_0895"/>
<feature type="transmembrane region" description="Helical" evidence="10">
    <location>
        <begin position="409"/>
        <end position="427"/>
    </location>
</feature>
<feature type="transmembrane region" description="Helical" evidence="10">
    <location>
        <begin position="353"/>
        <end position="373"/>
    </location>
</feature>
<dbReference type="RefSeq" id="WP_006626538.1">
    <property type="nucleotide sequence ID" value="NZ_ADFR01000002.1"/>
</dbReference>
<feature type="transmembrane region" description="Helical" evidence="10">
    <location>
        <begin position="182"/>
        <end position="207"/>
    </location>
</feature>
<evidence type="ECO:0000256" key="4">
    <source>
        <dbReference type="ARBA" id="ARBA00022448"/>
    </source>
</evidence>
<evidence type="ECO:0000256" key="7">
    <source>
        <dbReference type="ARBA" id="ARBA00022989"/>
    </source>
</evidence>
<keyword evidence="9" id="KW-0046">Antibiotic resistance</keyword>
<evidence type="ECO:0000313" key="11">
    <source>
        <dbReference type="EMBL" id="EFC06193.1"/>
    </source>
</evidence>
<gene>
    <name evidence="11" type="ORF">HMPREF9013_0895</name>
</gene>
<evidence type="ECO:0000256" key="8">
    <source>
        <dbReference type="ARBA" id="ARBA00023136"/>
    </source>
</evidence>
<dbReference type="eggNOG" id="COG0534">
    <property type="taxonomic scope" value="Bacteria"/>
</dbReference>
<dbReference type="GO" id="GO:0015297">
    <property type="term" value="F:antiporter activity"/>
    <property type="evidence" value="ECO:0007669"/>
    <property type="project" value="InterPro"/>
</dbReference>
<dbReference type="AlphaFoldDB" id="D2MMB7"/>
<evidence type="ECO:0000256" key="10">
    <source>
        <dbReference type="SAM" id="Phobius"/>
    </source>
</evidence>
<comment type="caution">
    <text evidence="11">The sequence shown here is derived from an EMBL/GenBank/DDBJ whole genome shotgun (WGS) entry which is preliminary data.</text>
</comment>
<dbReference type="PIRSF" id="PIRSF006603">
    <property type="entry name" value="DinF"/>
    <property type="match status" value="1"/>
</dbReference>
<keyword evidence="8 10" id="KW-0472">Membrane</keyword>
<dbReference type="OrthoDB" id="305360at2"/>
<evidence type="ECO:0000256" key="5">
    <source>
        <dbReference type="ARBA" id="ARBA00022475"/>
    </source>
</evidence>
<organism evidence="11 12">
    <name type="scientific">Bulleidia extructa W1219</name>
    <dbReference type="NCBI Taxonomy" id="679192"/>
    <lineage>
        <taxon>Bacteria</taxon>
        <taxon>Bacillati</taxon>
        <taxon>Bacillota</taxon>
        <taxon>Erysipelotrichia</taxon>
        <taxon>Erysipelotrichales</taxon>
        <taxon>Erysipelotrichaceae</taxon>
        <taxon>Bulleidia</taxon>
    </lineage>
</organism>
<evidence type="ECO:0000256" key="1">
    <source>
        <dbReference type="ARBA" id="ARBA00004651"/>
    </source>
</evidence>
<feature type="transmembrane region" description="Helical" evidence="10">
    <location>
        <begin position="228"/>
        <end position="256"/>
    </location>
</feature>
<keyword evidence="12" id="KW-1185">Reference proteome</keyword>
<comment type="subcellular location">
    <subcellularLocation>
        <location evidence="1">Cell membrane</location>
        <topology evidence="1">Multi-pass membrane protein</topology>
    </subcellularLocation>
</comment>
<dbReference type="Proteomes" id="UP000005017">
    <property type="component" value="Unassembled WGS sequence"/>
</dbReference>
<feature type="transmembrane region" description="Helical" evidence="10">
    <location>
        <begin position="385"/>
        <end position="403"/>
    </location>
</feature>
<evidence type="ECO:0000256" key="6">
    <source>
        <dbReference type="ARBA" id="ARBA00022692"/>
    </source>
</evidence>
<evidence type="ECO:0000313" key="12">
    <source>
        <dbReference type="Proteomes" id="UP000005017"/>
    </source>
</evidence>
<feature type="transmembrane region" description="Helical" evidence="10">
    <location>
        <begin position="157"/>
        <end position="176"/>
    </location>
</feature>
<evidence type="ECO:0000256" key="3">
    <source>
        <dbReference type="ARBA" id="ARBA00022106"/>
    </source>
</evidence>
<keyword evidence="5" id="KW-1003">Cell membrane</keyword>
<proteinExistence type="inferred from homology"/>
<dbReference type="InterPro" id="IPR051327">
    <property type="entry name" value="MATE_MepA_subfamily"/>
</dbReference>
<name>D2MMB7_9FIRM</name>
<reference evidence="12" key="1">
    <citation type="submission" date="2009-12" db="EMBL/GenBank/DDBJ databases">
        <title>Sequence of Clostridiales genomosp. BVAB3 str. UPII9-5.</title>
        <authorList>
            <person name="Madupu R."/>
            <person name="Durkin A.S."/>
            <person name="Torralba M."/>
            <person name="Methe B."/>
            <person name="Sutton G.G."/>
            <person name="Strausberg R.L."/>
            <person name="Nelson K.E."/>
        </authorList>
    </citation>
    <scope>NUCLEOTIDE SEQUENCE [LARGE SCALE GENOMIC DNA]</scope>
    <source>
        <strain evidence="12">W1219</strain>
    </source>
</reference>
<dbReference type="GO" id="GO:0046677">
    <property type="term" value="P:response to antibiotic"/>
    <property type="evidence" value="ECO:0007669"/>
    <property type="project" value="UniProtKB-KW"/>
</dbReference>
<keyword evidence="6 10" id="KW-0812">Transmembrane</keyword>
<feature type="transmembrane region" description="Helical" evidence="10">
    <location>
        <begin position="308"/>
        <end position="327"/>
    </location>
</feature>
<dbReference type="PANTHER" id="PTHR43823">
    <property type="entry name" value="SPORULATION PROTEIN YKVU"/>
    <property type="match status" value="1"/>
</dbReference>
<comment type="similarity">
    <text evidence="2">Belongs to the multi antimicrobial extrusion (MATE) (TC 2.A.66.1) family. MepA subfamily.</text>
</comment>
<feature type="transmembrane region" description="Helical" evidence="10">
    <location>
        <begin position="12"/>
        <end position="35"/>
    </location>
</feature>
<dbReference type="InterPro" id="IPR048279">
    <property type="entry name" value="MdtK-like"/>
</dbReference>
<feature type="transmembrane region" description="Helical" evidence="10">
    <location>
        <begin position="55"/>
        <end position="73"/>
    </location>
</feature>
<feature type="transmembrane region" description="Helical" evidence="10">
    <location>
        <begin position="262"/>
        <end position="282"/>
    </location>
</feature>
<dbReference type="GO" id="GO:0042910">
    <property type="term" value="F:xenobiotic transmembrane transporter activity"/>
    <property type="evidence" value="ECO:0007669"/>
    <property type="project" value="InterPro"/>
</dbReference>
<accession>D2MMB7</accession>
<dbReference type="InterPro" id="IPR002528">
    <property type="entry name" value="MATE_fam"/>
</dbReference>
<dbReference type="Pfam" id="PF01554">
    <property type="entry name" value="MatE"/>
    <property type="match status" value="2"/>
</dbReference>